<name>A0ABT5XAK3_9EURY</name>
<evidence type="ECO:0000313" key="2">
    <source>
        <dbReference type="EMBL" id="MDF0591713.1"/>
    </source>
</evidence>
<dbReference type="PROSITE" id="PS51841">
    <property type="entry name" value="LTD"/>
    <property type="match status" value="1"/>
</dbReference>
<dbReference type="Gene3D" id="2.60.40.1260">
    <property type="entry name" value="Lamin Tail domain"/>
    <property type="match status" value="1"/>
</dbReference>
<dbReference type="InterPro" id="IPR001322">
    <property type="entry name" value="Lamin_tail_dom"/>
</dbReference>
<reference evidence="2 3" key="1">
    <citation type="submission" date="2023-03" db="EMBL/GenBank/DDBJ databases">
        <title>WGS of Methanotrichaceae archaeon Mx.</title>
        <authorList>
            <person name="Sorokin D.Y."/>
            <person name="Merkel A.Y."/>
        </authorList>
    </citation>
    <scope>NUCLEOTIDE SEQUENCE [LARGE SCALE GENOMIC DNA]</scope>
    <source>
        <strain evidence="2 3">Mx</strain>
    </source>
</reference>
<gene>
    <name evidence="2" type="ORF">P0O15_11145</name>
</gene>
<comment type="caution">
    <text evidence="2">The sequence shown here is derived from an EMBL/GenBank/DDBJ whole genome shotgun (WGS) entry which is preliminary data.</text>
</comment>
<dbReference type="SUPFAM" id="SSF50199">
    <property type="entry name" value="Staphylococcal nuclease"/>
    <property type="match status" value="1"/>
</dbReference>
<protein>
    <submittedName>
        <fullName evidence="2">Lamin tail domain-containing protein</fullName>
    </submittedName>
</protein>
<keyword evidence="3" id="KW-1185">Reference proteome</keyword>
<proteinExistence type="predicted"/>
<dbReference type="Gene3D" id="2.40.50.90">
    <property type="match status" value="1"/>
</dbReference>
<dbReference type="EMBL" id="JARFPK010000057">
    <property type="protein sequence ID" value="MDF0591713.1"/>
    <property type="molecule type" value="Genomic_DNA"/>
</dbReference>
<dbReference type="Proteomes" id="UP001220010">
    <property type="component" value="Unassembled WGS sequence"/>
</dbReference>
<sequence>MIEKLIIVFVLAAVWAPLASAAPFEASGVVIAVESGDVFDVEITVTDPRIVSGIETVRLAGVISPPMGSALGKAAKEFASKYLMNRTVWLDIDEERDGGRDPEGRLISVVYLEDPDGEINLTHPFNRILVDGSYAEVGSFEGTEFDPAAWWRYEGTSSSRGEAVCINEVEANPDGSDDGNEWLELYNPGTEDVDIGGWTATSAGGSVVSIPSGTTVPTGGFFVVTFDGYWLRNREETVVLRDEEGAEVDRTPALDDDGDDDYSWSRYPDGGDEWVYIVASPGTAVPSRDLAEEAIYEDTNNWLSSSCDCCPYGLWDISDFLQ</sequence>
<organism evidence="2 3">
    <name type="scientific">Candidatus Methanocrinis natronophilus</name>
    <dbReference type="NCBI Taxonomy" id="3033396"/>
    <lineage>
        <taxon>Archaea</taxon>
        <taxon>Methanobacteriati</taxon>
        <taxon>Methanobacteriota</taxon>
        <taxon>Stenosarchaea group</taxon>
        <taxon>Methanomicrobia</taxon>
        <taxon>Methanotrichales</taxon>
        <taxon>Methanotrichaceae</taxon>
        <taxon>Methanocrinis</taxon>
    </lineage>
</organism>
<dbReference type="InterPro" id="IPR036415">
    <property type="entry name" value="Lamin_tail_dom_sf"/>
</dbReference>
<accession>A0ABT5XAK3</accession>
<evidence type="ECO:0000259" key="1">
    <source>
        <dbReference type="PROSITE" id="PS51841"/>
    </source>
</evidence>
<dbReference type="SUPFAM" id="SSF74853">
    <property type="entry name" value="Lamin A/C globular tail domain"/>
    <property type="match status" value="1"/>
</dbReference>
<dbReference type="InterPro" id="IPR035437">
    <property type="entry name" value="SNase_OB-fold_sf"/>
</dbReference>
<dbReference type="RefSeq" id="WP_316967439.1">
    <property type="nucleotide sequence ID" value="NZ_JARFPK010000057.1"/>
</dbReference>
<feature type="domain" description="LTD" evidence="1">
    <location>
        <begin position="151"/>
        <end position="266"/>
    </location>
</feature>
<dbReference type="Pfam" id="PF00932">
    <property type="entry name" value="LTD"/>
    <property type="match status" value="1"/>
</dbReference>
<evidence type="ECO:0000313" key="3">
    <source>
        <dbReference type="Proteomes" id="UP001220010"/>
    </source>
</evidence>